<keyword evidence="2" id="KW-1185">Reference proteome</keyword>
<evidence type="ECO:0000313" key="1">
    <source>
        <dbReference type="EMBL" id="KAF5617276.1"/>
    </source>
</evidence>
<dbReference type="RefSeq" id="XP_037200249.1">
    <property type="nucleotide sequence ID" value="XM_037345770.1"/>
</dbReference>
<dbReference type="GeneID" id="59298040"/>
<dbReference type="AlphaFoldDB" id="A0A8H5QJW4"/>
<evidence type="ECO:0000313" key="2">
    <source>
        <dbReference type="Proteomes" id="UP000530670"/>
    </source>
</evidence>
<accession>A0A8H5QJW4</accession>
<organism evidence="1 2">
    <name type="scientific">Fusarium tjaetaba</name>
    <dbReference type="NCBI Taxonomy" id="1567544"/>
    <lineage>
        <taxon>Eukaryota</taxon>
        <taxon>Fungi</taxon>
        <taxon>Dikarya</taxon>
        <taxon>Ascomycota</taxon>
        <taxon>Pezizomycotina</taxon>
        <taxon>Sordariomycetes</taxon>
        <taxon>Hypocreomycetidae</taxon>
        <taxon>Hypocreales</taxon>
        <taxon>Nectriaceae</taxon>
        <taxon>Fusarium</taxon>
        <taxon>Fusarium fujikuroi species complex</taxon>
    </lineage>
</organism>
<dbReference type="Proteomes" id="UP000530670">
    <property type="component" value="Unassembled WGS sequence"/>
</dbReference>
<sequence>MSSTLQSPSRLGLQLQGYDQVIALSQGNINEALELHFMRNERLQELKAMFPTYGPRGNLSSPSVHLIDKENADQPQFPKRDYVEDGSPLPVDLPTRVKVDVSGWSLAFFVDFSFKRMATVPDKIRSAIELPRSYSVNQLLNDFGTPEILNLAWDHCNISGVPESQKVTCRAQIRMFLGTHLESVLLKEPDHNILGYTVKIDAPPDGKTAEQRLKEGSAKFPSFPPTSVRLQTINYRPDGKEVQTGSERSDHNAFLFTEMMQFRKMPNQDLQWSGDWFYNGIGGTLAMSRGIFLDQYLAEKLPPAIDGPDHIPEFQSKGDQEWILKRPRDANMNMNRGTVVQLAYHGVDENVAKWGDGRSSLVEMEHYRHNKAELSCAVEQQVGTIKINITTELRTNTQRTVKTQVGSSDLQFACKIQWNATIELRAIETDTRFLVRVESKKPVVDVNIIKDIAKSYGTGEEAEQWKQWVQEGAERRKKSPLKERVEGHIENYGHLIGSMASNLEEVLNQQGRSIFPGGGTFDMKNPVFSREGYLLIGLTFREGE</sequence>
<protein>
    <submittedName>
        <fullName evidence="1">Uncharacterized protein</fullName>
    </submittedName>
</protein>
<proteinExistence type="predicted"/>
<reference evidence="1 2" key="1">
    <citation type="submission" date="2020-05" db="EMBL/GenBank/DDBJ databases">
        <title>Identification and distribution of gene clusters putatively required for synthesis of sphingolipid metabolism inhibitors in phylogenetically diverse species of the filamentous fungus Fusarium.</title>
        <authorList>
            <person name="Kim H.-S."/>
            <person name="Busman M."/>
            <person name="Brown D.W."/>
            <person name="Divon H."/>
            <person name="Uhlig S."/>
            <person name="Proctor R.H."/>
        </authorList>
    </citation>
    <scope>NUCLEOTIDE SEQUENCE [LARGE SCALE GENOMIC DNA]</scope>
    <source>
        <strain evidence="1 2">NRRL 66243</strain>
    </source>
</reference>
<comment type="caution">
    <text evidence="1">The sequence shown here is derived from an EMBL/GenBank/DDBJ whole genome shotgun (WGS) entry which is preliminary data.</text>
</comment>
<dbReference type="OrthoDB" id="5429442at2759"/>
<dbReference type="EMBL" id="JAAQRI010000355">
    <property type="protein sequence ID" value="KAF5617276.1"/>
    <property type="molecule type" value="Genomic_DNA"/>
</dbReference>
<gene>
    <name evidence="1" type="ORF">FTJAE_12698</name>
</gene>
<name>A0A8H5QJW4_9HYPO</name>